<keyword evidence="4" id="KW-0804">Transcription</keyword>
<organism evidence="7 8">
    <name type="scientific">Nocardia wallacei</name>
    <dbReference type="NCBI Taxonomy" id="480035"/>
    <lineage>
        <taxon>Bacteria</taxon>
        <taxon>Bacillati</taxon>
        <taxon>Actinomycetota</taxon>
        <taxon>Actinomycetes</taxon>
        <taxon>Mycobacteriales</taxon>
        <taxon>Nocardiaceae</taxon>
        <taxon>Nocardia</taxon>
    </lineage>
</organism>
<accession>A0A7G1KV63</accession>
<dbReference type="InterPro" id="IPR036271">
    <property type="entry name" value="Tet_transcr_reg_TetR-rel_C_sf"/>
</dbReference>
<evidence type="ECO:0000256" key="5">
    <source>
        <dbReference type="PROSITE-ProRule" id="PRU00335"/>
    </source>
</evidence>
<gene>
    <name evidence="7" type="ORF">NWFMUON74_69020</name>
</gene>
<evidence type="ECO:0000256" key="1">
    <source>
        <dbReference type="ARBA" id="ARBA00022491"/>
    </source>
</evidence>
<dbReference type="Proteomes" id="UP000516173">
    <property type="component" value="Chromosome"/>
</dbReference>
<keyword evidence="2" id="KW-0805">Transcription regulation</keyword>
<dbReference type="InterPro" id="IPR001647">
    <property type="entry name" value="HTH_TetR"/>
</dbReference>
<evidence type="ECO:0000259" key="6">
    <source>
        <dbReference type="PROSITE" id="PS50977"/>
    </source>
</evidence>
<dbReference type="Pfam" id="PF13977">
    <property type="entry name" value="TetR_C_6"/>
    <property type="match status" value="1"/>
</dbReference>
<evidence type="ECO:0000256" key="2">
    <source>
        <dbReference type="ARBA" id="ARBA00023015"/>
    </source>
</evidence>
<evidence type="ECO:0000313" key="7">
    <source>
        <dbReference type="EMBL" id="BCK59130.1"/>
    </source>
</evidence>
<keyword evidence="8" id="KW-1185">Reference proteome</keyword>
<dbReference type="GO" id="GO:0003677">
    <property type="term" value="F:DNA binding"/>
    <property type="evidence" value="ECO:0007669"/>
    <property type="project" value="UniProtKB-UniRule"/>
</dbReference>
<proteinExistence type="predicted"/>
<dbReference type="InterPro" id="IPR009057">
    <property type="entry name" value="Homeodomain-like_sf"/>
</dbReference>
<dbReference type="Gene3D" id="1.10.357.10">
    <property type="entry name" value="Tetracycline Repressor, domain 2"/>
    <property type="match status" value="1"/>
</dbReference>
<feature type="DNA-binding region" description="H-T-H motif" evidence="5">
    <location>
        <begin position="34"/>
        <end position="53"/>
    </location>
</feature>
<dbReference type="EMBL" id="AP023396">
    <property type="protein sequence ID" value="BCK59130.1"/>
    <property type="molecule type" value="Genomic_DNA"/>
</dbReference>
<dbReference type="KEGG" id="nwl:NWFMUON74_69020"/>
<evidence type="ECO:0000256" key="3">
    <source>
        <dbReference type="ARBA" id="ARBA00023125"/>
    </source>
</evidence>
<keyword evidence="1" id="KW-0678">Repressor</keyword>
<dbReference type="Pfam" id="PF00440">
    <property type="entry name" value="TetR_N"/>
    <property type="match status" value="1"/>
</dbReference>
<dbReference type="PROSITE" id="PS50977">
    <property type="entry name" value="HTH_TETR_2"/>
    <property type="match status" value="1"/>
</dbReference>
<feature type="domain" description="HTH tetR-type" evidence="6">
    <location>
        <begin position="11"/>
        <end position="71"/>
    </location>
</feature>
<reference evidence="7 8" key="1">
    <citation type="submission" date="2020-08" db="EMBL/GenBank/DDBJ databases">
        <title>Genome Sequencing of Nocardia wallacei strain FMUON74 and assembly.</title>
        <authorList>
            <person name="Toyokawa M."/>
            <person name="Uesaka K."/>
        </authorList>
    </citation>
    <scope>NUCLEOTIDE SEQUENCE [LARGE SCALE GENOMIC DNA]</scope>
    <source>
        <strain evidence="7 8">FMUON74</strain>
    </source>
</reference>
<dbReference type="AlphaFoldDB" id="A0A7G1KV63"/>
<evidence type="ECO:0000313" key="8">
    <source>
        <dbReference type="Proteomes" id="UP000516173"/>
    </source>
</evidence>
<keyword evidence="3 5" id="KW-0238">DNA-binding</keyword>
<sequence>MWGVPKTIDHDQRKAEIAAAVWQLIANRGVSAVSLRSVAAEAGIVLGSLRHSFPTKADLLDYAMQLVHTRVEERISAHVGMRDPHQMALAMLLELLPLDRQRTIEARVNLALIADAPAHPRLGKLAEKAQTAIAELCLTVCQLFADTGCMHPSRDPRVEARRLHEVIDGSMLHLLVTPEVGEDAEAALADYLADLSAPRHGGA</sequence>
<evidence type="ECO:0000256" key="4">
    <source>
        <dbReference type="ARBA" id="ARBA00023163"/>
    </source>
</evidence>
<dbReference type="InterPro" id="IPR039538">
    <property type="entry name" value="BetI_C"/>
</dbReference>
<name>A0A7G1KV63_9NOCA</name>
<protein>
    <submittedName>
        <fullName evidence="7">Transcriptional regulator</fullName>
    </submittedName>
</protein>
<dbReference type="SUPFAM" id="SSF46689">
    <property type="entry name" value="Homeodomain-like"/>
    <property type="match status" value="1"/>
</dbReference>
<dbReference type="SUPFAM" id="SSF48498">
    <property type="entry name" value="Tetracyclin repressor-like, C-terminal domain"/>
    <property type="match status" value="1"/>
</dbReference>